<accession>A0A8K0K932</accession>
<reference evidence="2" key="1">
    <citation type="submission" date="2013-04" db="EMBL/GenBank/DDBJ databases">
        <authorList>
            <person name="Qu J."/>
            <person name="Murali S.C."/>
            <person name="Bandaranaike D."/>
            <person name="Bellair M."/>
            <person name="Blankenburg K."/>
            <person name="Chao H."/>
            <person name="Dinh H."/>
            <person name="Doddapaneni H."/>
            <person name="Downs B."/>
            <person name="Dugan-Rocha S."/>
            <person name="Elkadiri S."/>
            <person name="Gnanaolivu R.D."/>
            <person name="Hernandez B."/>
            <person name="Javaid M."/>
            <person name="Jayaseelan J.C."/>
            <person name="Lee S."/>
            <person name="Li M."/>
            <person name="Ming W."/>
            <person name="Munidasa M."/>
            <person name="Muniz J."/>
            <person name="Nguyen L."/>
            <person name="Ongeri F."/>
            <person name="Osuji N."/>
            <person name="Pu L.-L."/>
            <person name="Puazo M."/>
            <person name="Qu C."/>
            <person name="Quiroz J."/>
            <person name="Raj R."/>
            <person name="Weissenberger G."/>
            <person name="Xin Y."/>
            <person name="Zou X."/>
            <person name="Han Y."/>
            <person name="Richards S."/>
            <person name="Worley K."/>
            <person name="Muzny D."/>
            <person name="Gibbs R."/>
        </authorList>
    </citation>
    <scope>NUCLEOTIDE SEQUENCE</scope>
    <source>
        <strain evidence="2">Sampled in the wild</strain>
    </source>
</reference>
<dbReference type="PROSITE" id="PS50097">
    <property type="entry name" value="BTB"/>
    <property type="match status" value="1"/>
</dbReference>
<feature type="domain" description="BTB" evidence="1">
    <location>
        <begin position="68"/>
        <end position="130"/>
    </location>
</feature>
<dbReference type="SUPFAM" id="SSF54695">
    <property type="entry name" value="POZ domain"/>
    <property type="match status" value="1"/>
</dbReference>
<protein>
    <recommendedName>
        <fullName evidence="1">BTB domain-containing protein</fullName>
    </recommendedName>
</protein>
<gene>
    <name evidence="2" type="ORF">J437_LFUL006839</name>
</gene>
<dbReference type="Pfam" id="PF00651">
    <property type="entry name" value="BTB"/>
    <property type="match status" value="1"/>
</dbReference>
<dbReference type="InterPro" id="IPR000210">
    <property type="entry name" value="BTB/POZ_dom"/>
</dbReference>
<dbReference type="EMBL" id="KZ308499">
    <property type="protein sequence ID" value="KAG8230642.1"/>
    <property type="molecule type" value="Genomic_DNA"/>
</dbReference>
<dbReference type="AlphaFoldDB" id="A0A8K0K932"/>
<dbReference type="PANTHER" id="PTHR24413">
    <property type="entry name" value="SPECKLE-TYPE POZ PROTEIN"/>
    <property type="match status" value="1"/>
</dbReference>
<dbReference type="OrthoDB" id="2306477at2759"/>
<keyword evidence="3" id="KW-1185">Reference proteome</keyword>
<organism evidence="2 3">
    <name type="scientific">Ladona fulva</name>
    <name type="common">Scarce chaser dragonfly</name>
    <name type="synonym">Libellula fulva</name>
    <dbReference type="NCBI Taxonomy" id="123851"/>
    <lineage>
        <taxon>Eukaryota</taxon>
        <taxon>Metazoa</taxon>
        <taxon>Ecdysozoa</taxon>
        <taxon>Arthropoda</taxon>
        <taxon>Hexapoda</taxon>
        <taxon>Insecta</taxon>
        <taxon>Pterygota</taxon>
        <taxon>Palaeoptera</taxon>
        <taxon>Odonata</taxon>
        <taxon>Epiprocta</taxon>
        <taxon>Anisoptera</taxon>
        <taxon>Libelluloidea</taxon>
        <taxon>Libellulidae</taxon>
        <taxon>Ladona</taxon>
    </lineage>
</organism>
<evidence type="ECO:0000259" key="1">
    <source>
        <dbReference type="PROSITE" id="PS50097"/>
    </source>
</evidence>
<proteinExistence type="predicted"/>
<dbReference type="Proteomes" id="UP000792457">
    <property type="component" value="Unassembled WGS sequence"/>
</dbReference>
<dbReference type="CDD" id="cd18501">
    <property type="entry name" value="BACK_ANKFY1_Rank5"/>
    <property type="match status" value="1"/>
</dbReference>
<comment type="caution">
    <text evidence="2">The sequence shown here is derived from an EMBL/GenBank/DDBJ whole genome shotgun (WGS) entry which is preliminary data.</text>
</comment>
<name>A0A8K0K932_LADFU</name>
<evidence type="ECO:0000313" key="2">
    <source>
        <dbReference type="EMBL" id="KAG8230642.1"/>
    </source>
</evidence>
<dbReference type="Gene3D" id="3.30.710.10">
    <property type="entry name" value="Potassium Channel Kv1.1, Chain A"/>
    <property type="match status" value="1"/>
</dbReference>
<sequence>MDHPVNVEAVKLQQHLTLLKEEYVKLQTYCNELEKKCATASDEENGKNSFVQKLIRIIGNLFDKEQYSDIKLKLKDRDVNAHKFVLSARSTTWGVSSLDHIDALDWTDLKPEVGLKLAEWVYTDKIQLCEGDEFTLDLMKAAGRFKLESLVTKCEQTLMSTIGVRNCVKFYTAADEIGAKALKDHCSSLISTYWDDFTSKDFDHMSAHVLFGMFRAKTKHPLHSAIRLHREDVVFLYLVERSSEVGGLY</sequence>
<evidence type="ECO:0000313" key="3">
    <source>
        <dbReference type="Proteomes" id="UP000792457"/>
    </source>
</evidence>
<dbReference type="SMART" id="SM00225">
    <property type="entry name" value="BTB"/>
    <property type="match status" value="1"/>
</dbReference>
<reference evidence="2" key="2">
    <citation type="submission" date="2017-10" db="EMBL/GenBank/DDBJ databases">
        <title>Ladona fulva Genome sequencing and assembly.</title>
        <authorList>
            <person name="Murali S."/>
            <person name="Richards S."/>
            <person name="Bandaranaike D."/>
            <person name="Bellair M."/>
            <person name="Blankenburg K."/>
            <person name="Chao H."/>
            <person name="Dinh H."/>
            <person name="Doddapaneni H."/>
            <person name="Dugan-Rocha S."/>
            <person name="Elkadiri S."/>
            <person name="Gnanaolivu R."/>
            <person name="Hernandez B."/>
            <person name="Skinner E."/>
            <person name="Javaid M."/>
            <person name="Lee S."/>
            <person name="Li M."/>
            <person name="Ming W."/>
            <person name="Munidasa M."/>
            <person name="Muniz J."/>
            <person name="Nguyen L."/>
            <person name="Hughes D."/>
            <person name="Osuji N."/>
            <person name="Pu L.-L."/>
            <person name="Puazo M."/>
            <person name="Qu C."/>
            <person name="Quiroz J."/>
            <person name="Raj R."/>
            <person name="Weissenberger G."/>
            <person name="Xin Y."/>
            <person name="Zou X."/>
            <person name="Han Y."/>
            <person name="Worley K."/>
            <person name="Muzny D."/>
            <person name="Gibbs R."/>
        </authorList>
    </citation>
    <scope>NUCLEOTIDE SEQUENCE</scope>
    <source>
        <strain evidence="2">Sampled in the wild</strain>
    </source>
</reference>
<dbReference type="InterPro" id="IPR049765">
    <property type="entry name" value="ANFY1_BTB_POZ"/>
</dbReference>
<dbReference type="CDD" id="cd18303">
    <property type="entry name" value="BTB_POZ_Rank-5"/>
    <property type="match status" value="1"/>
</dbReference>
<dbReference type="InterPro" id="IPR049763">
    <property type="entry name" value="ANKFY1_BACK"/>
</dbReference>
<dbReference type="InterPro" id="IPR011333">
    <property type="entry name" value="SKP1/BTB/POZ_sf"/>
</dbReference>